<dbReference type="Gene3D" id="3.20.20.190">
    <property type="entry name" value="Phosphatidylinositol (PI) phosphodiesterase"/>
    <property type="match status" value="1"/>
</dbReference>
<comment type="caution">
    <text evidence="3">The sequence shown here is derived from an EMBL/GenBank/DDBJ whole genome shotgun (WGS) entry which is preliminary data.</text>
</comment>
<evidence type="ECO:0000256" key="1">
    <source>
        <dbReference type="SAM" id="MobiDB-lite"/>
    </source>
</evidence>
<name>A0A9P0Z0F6_CUSEU</name>
<organism evidence="3 4">
    <name type="scientific">Cuscuta europaea</name>
    <name type="common">European dodder</name>
    <dbReference type="NCBI Taxonomy" id="41803"/>
    <lineage>
        <taxon>Eukaryota</taxon>
        <taxon>Viridiplantae</taxon>
        <taxon>Streptophyta</taxon>
        <taxon>Embryophyta</taxon>
        <taxon>Tracheophyta</taxon>
        <taxon>Spermatophyta</taxon>
        <taxon>Magnoliopsida</taxon>
        <taxon>eudicotyledons</taxon>
        <taxon>Gunneridae</taxon>
        <taxon>Pentapetalae</taxon>
        <taxon>asterids</taxon>
        <taxon>lamiids</taxon>
        <taxon>Solanales</taxon>
        <taxon>Convolvulaceae</taxon>
        <taxon>Cuscuteae</taxon>
        <taxon>Cuscuta</taxon>
        <taxon>Cuscuta subgen. Cuscuta</taxon>
    </lineage>
</organism>
<keyword evidence="2" id="KW-0732">Signal</keyword>
<dbReference type="Proteomes" id="UP001152484">
    <property type="component" value="Unassembled WGS sequence"/>
</dbReference>
<keyword evidence="4" id="KW-1185">Reference proteome</keyword>
<feature type="chain" id="PRO_5040140921" evidence="2">
    <location>
        <begin position="28"/>
        <end position="419"/>
    </location>
</feature>
<dbReference type="EMBL" id="CAMAPE010000017">
    <property type="protein sequence ID" value="CAH9084120.1"/>
    <property type="molecule type" value="Genomic_DNA"/>
</dbReference>
<reference evidence="3" key="1">
    <citation type="submission" date="2022-07" db="EMBL/GenBank/DDBJ databases">
        <authorList>
            <person name="Macas J."/>
            <person name="Novak P."/>
            <person name="Neumann P."/>
        </authorList>
    </citation>
    <scope>NUCLEOTIDE SEQUENCE</scope>
</reference>
<feature type="compositionally biased region" description="Low complexity" evidence="1">
    <location>
        <begin position="376"/>
        <end position="394"/>
    </location>
</feature>
<sequence>MQVQDAIFVLVKLLIIIAASFVRTSSSLQVGETCSATRTCDDGLFCSTCPANGNTRDRCVRTKPTIPTSKVKGLPFNKYSWLTTHNSFARSGVKSATGSDIISLITNQDDSITDQLKNGVRGLMLDMYDFNGDIWLCHSYGGNCYNVTSFEPAIGVLKEINTFLGENPSEIVTIFIEDYVTSPQGLKNVFNASGLSKYWFPVSRMPKNGGDWPTVDDMVNKNQRLVVFTSKRNKEATDGIAYEWTYVVENQYGTEGMVAGSCPNRAESSPMNNAKSSLVLQNYFPTNPDKAYSCVNNSAGLLSMIDTCYKAAGQRWPNFIAVDFYKESDGGGAAEAVDRANGQLACNCTSIAYCKQNGQSMTCEAPKLSPPPPAGSSATDSTLPDSSDSNDSSVCSPPQQFQWLMVMKMFTITVLLWWL</sequence>
<feature type="signal peptide" evidence="2">
    <location>
        <begin position="1"/>
        <end position="27"/>
    </location>
</feature>
<dbReference type="InterPro" id="IPR017946">
    <property type="entry name" value="PLC-like_Pdiesterase_TIM-brl"/>
</dbReference>
<dbReference type="GO" id="GO:0008081">
    <property type="term" value="F:phosphoric diester hydrolase activity"/>
    <property type="evidence" value="ECO:0007669"/>
    <property type="project" value="InterPro"/>
</dbReference>
<dbReference type="PANTHER" id="PTHR13593:SF89">
    <property type="entry name" value="PLC-LIKE PHOSPHODIESTERASES SUPERFAMILY PROTEIN"/>
    <property type="match status" value="1"/>
</dbReference>
<dbReference type="Pfam" id="PF26178">
    <property type="entry name" value="PI-PLC_cat"/>
    <property type="match status" value="1"/>
</dbReference>
<protein>
    <submittedName>
        <fullName evidence="3">Uncharacterized protein</fullName>
    </submittedName>
</protein>
<gene>
    <name evidence="3" type="ORF">CEURO_LOCUS8877</name>
</gene>
<dbReference type="PANTHER" id="PTHR13593">
    <property type="match status" value="1"/>
</dbReference>
<feature type="region of interest" description="Disordered" evidence="1">
    <location>
        <begin position="364"/>
        <end position="394"/>
    </location>
</feature>
<dbReference type="AlphaFoldDB" id="A0A9P0Z0F6"/>
<evidence type="ECO:0000256" key="2">
    <source>
        <dbReference type="SAM" id="SignalP"/>
    </source>
</evidence>
<dbReference type="CDD" id="cd08588">
    <property type="entry name" value="PI-PLCc_At5g67130_like"/>
    <property type="match status" value="1"/>
</dbReference>
<evidence type="ECO:0000313" key="4">
    <source>
        <dbReference type="Proteomes" id="UP001152484"/>
    </source>
</evidence>
<dbReference type="PROSITE" id="PS50007">
    <property type="entry name" value="PIPLC_X_DOMAIN"/>
    <property type="match status" value="1"/>
</dbReference>
<dbReference type="GO" id="GO:0006629">
    <property type="term" value="P:lipid metabolic process"/>
    <property type="evidence" value="ECO:0007669"/>
    <property type="project" value="InterPro"/>
</dbReference>
<dbReference type="InterPro" id="IPR051057">
    <property type="entry name" value="PI-PLC_domain"/>
</dbReference>
<proteinExistence type="predicted"/>
<evidence type="ECO:0000313" key="3">
    <source>
        <dbReference type="EMBL" id="CAH9084120.1"/>
    </source>
</evidence>
<dbReference type="OrthoDB" id="7984201at2759"/>
<accession>A0A9P0Z0F6</accession>
<dbReference type="SUPFAM" id="SSF51695">
    <property type="entry name" value="PLC-like phosphodiesterases"/>
    <property type="match status" value="1"/>
</dbReference>